<evidence type="ECO:0000313" key="4">
    <source>
        <dbReference type="EMBL" id="MBM2614139.1"/>
    </source>
</evidence>
<dbReference type="InterPro" id="IPR029787">
    <property type="entry name" value="Nucleotide_cyclase"/>
</dbReference>
<dbReference type="InterPro" id="IPR001633">
    <property type="entry name" value="EAL_dom"/>
</dbReference>
<feature type="domain" description="GGDEF" evidence="3">
    <location>
        <begin position="358"/>
        <end position="487"/>
    </location>
</feature>
<dbReference type="InterPro" id="IPR043128">
    <property type="entry name" value="Rev_trsase/Diguanyl_cyclase"/>
</dbReference>
<gene>
    <name evidence="4" type="ORF">JIG36_01040</name>
</gene>
<protein>
    <submittedName>
        <fullName evidence="4">Bifunctional diguanylate cyclase/phosphodiesterase</fullName>
    </submittedName>
</protein>
<dbReference type="EMBL" id="JAENHP010000001">
    <property type="protein sequence ID" value="MBM2614139.1"/>
    <property type="molecule type" value="Genomic_DNA"/>
</dbReference>
<evidence type="ECO:0000313" key="5">
    <source>
        <dbReference type="Proteomes" id="UP000632138"/>
    </source>
</evidence>
<dbReference type="SUPFAM" id="SSF55073">
    <property type="entry name" value="Nucleotide cyclase"/>
    <property type="match status" value="1"/>
</dbReference>
<feature type="transmembrane region" description="Helical" evidence="1">
    <location>
        <begin position="202"/>
        <end position="222"/>
    </location>
</feature>
<dbReference type="SMART" id="SM00052">
    <property type="entry name" value="EAL"/>
    <property type="match status" value="1"/>
</dbReference>
<feature type="transmembrane region" description="Helical" evidence="1">
    <location>
        <begin position="102"/>
        <end position="122"/>
    </location>
</feature>
<dbReference type="InterPro" id="IPR000160">
    <property type="entry name" value="GGDEF_dom"/>
</dbReference>
<name>A0ABS2A2T8_9ACTN</name>
<dbReference type="InterPro" id="IPR035919">
    <property type="entry name" value="EAL_sf"/>
</dbReference>
<dbReference type="CDD" id="cd01948">
    <property type="entry name" value="EAL"/>
    <property type="match status" value="1"/>
</dbReference>
<feature type="transmembrane region" description="Helical" evidence="1">
    <location>
        <begin position="228"/>
        <end position="248"/>
    </location>
</feature>
<keyword evidence="5" id="KW-1185">Reference proteome</keyword>
<dbReference type="Pfam" id="PF00563">
    <property type="entry name" value="EAL"/>
    <property type="match status" value="1"/>
</dbReference>
<dbReference type="SMART" id="SM00267">
    <property type="entry name" value="GGDEF"/>
    <property type="match status" value="1"/>
</dbReference>
<dbReference type="PANTHER" id="PTHR44757:SF2">
    <property type="entry name" value="BIOFILM ARCHITECTURE MAINTENANCE PROTEIN MBAA"/>
    <property type="match status" value="1"/>
</dbReference>
<dbReference type="PROSITE" id="PS50883">
    <property type="entry name" value="EAL"/>
    <property type="match status" value="1"/>
</dbReference>
<feature type="transmembrane region" description="Helical" evidence="1">
    <location>
        <begin position="134"/>
        <end position="157"/>
    </location>
</feature>
<keyword evidence="1" id="KW-1133">Transmembrane helix</keyword>
<dbReference type="Gene3D" id="3.30.70.270">
    <property type="match status" value="1"/>
</dbReference>
<feature type="transmembrane region" description="Helical" evidence="1">
    <location>
        <begin position="169"/>
        <end position="190"/>
    </location>
</feature>
<proteinExistence type="predicted"/>
<reference evidence="4 5" key="1">
    <citation type="submission" date="2021-01" db="EMBL/GenBank/DDBJ databases">
        <title>Actinoplanes sp. nov. LDG1-06 isolated from lichen.</title>
        <authorList>
            <person name="Saeng-In P."/>
            <person name="Phongsopitanun W."/>
            <person name="Kanchanasin P."/>
            <person name="Yuki M."/>
            <person name="Kudo T."/>
            <person name="Ohkuma M."/>
            <person name="Tanasupawat S."/>
        </authorList>
    </citation>
    <scope>NUCLEOTIDE SEQUENCE [LARGE SCALE GENOMIC DNA]</scope>
    <source>
        <strain evidence="4 5">LDG1-06</strain>
    </source>
</reference>
<accession>A0ABS2A2T8</accession>
<dbReference type="NCBIfam" id="TIGR00254">
    <property type="entry name" value="GGDEF"/>
    <property type="match status" value="1"/>
</dbReference>
<evidence type="ECO:0000259" key="3">
    <source>
        <dbReference type="PROSITE" id="PS50887"/>
    </source>
</evidence>
<dbReference type="Proteomes" id="UP000632138">
    <property type="component" value="Unassembled WGS sequence"/>
</dbReference>
<dbReference type="PANTHER" id="PTHR44757">
    <property type="entry name" value="DIGUANYLATE CYCLASE DGCP"/>
    <property type="match status" value="1"/>
</dbReference>
<keyword evidence="1" id="KW-0812">Transmembrane</keyword>
<dbReference type="SUPFAM" id="SSF141868">
    <property type="entry name" value="EAL domain-like"/>
    <property type="match status" value="1"/>
</dbReference>
<evidence type="ECO:0000256" key="1">
    <source>
        <dbReference type="SAM" id="Phobius"/>
    </source>
</evidence>
<feature type="transmembrane region" description="Helical" evidence="1">
    <location>
        <begin position="70"/>
        <end position="90"/>
    </location>
</feature>
<dbReference type="PROSITE" id="PS50887">
    <property type="entry name" value="GGDEF"/>
    <property type="match status" value="1"/>
</dbReference>
<dbReference type="InterPro" id="IPR052155">
    <property type="entry name" value="Biofilm_reg_signaling"/>
</dbReference>
<feature type="transmembrane region" description="Helical" evidence="1">
    <location>
        <begin position="12"/>
        <end position="31"/>
    </location>
</feature>
<comment type="caution">
    <text evidence="4">The sequence shown here is derived from an EMBL/GenBank/DDBJ whole genome shotgun (WGS) entry which is preliminary data.</text>
</comment>
<feature type="transmembrane region" description="Helical" evidence="1">
    <location>
        <begin position="37"/>
        <end position="58"/>
    </location>
</feature>
<dbReference type="Gene3D" id="3.20.20.450">
    <property type="entry name" value="EAL domain"/>
    <property type="match status" value="1"/>
</dbReference>
<keyword evidence="1" id="KW-0472">Membrane</keyword>
<dbReference type="Pfam" id="PF00990">
    <property type="entry name" value="GGDEF"/>
    <property type="match status" value="1"/>
</dbReference>
<dbReference type="CDD" id="cd01949">
    <property type="entry name" value="GGDEF"/>
    <property type="match status" value="1"/>
</dbReference>
<feature type="transmembrane region" description="Helical" evidence="1">
    <location>
        <begin position="269"/>
        <end position="287"/>
    </location>
</feature>
<organism evidence="4 5">
    <name type="scientific">Paractinoplanes ovalisporus</name>
    <dbReference type="NCBI Taxonomy" id="2810368"/>
    <lineage>
        <taxon>Bacteria</taxon>
        <taxon>Bacillati</taxon>
        <taxon>Actinomycetota</taxon>
        <taxon>Actinomycetes</taxon>
        <taxon>Micromonosporales</taxon>
        <taxon>Micromonosporaceae</taxon>
        <taxon>Paractinoplanes</taxon>
    </lineage>
</organism>
<dbReference type="RefSeq" id="WP_203374058.1">
    <property type="nucleotide sequence ID" value="NZ_JAENHP010000001.1"/>
</dbReference>
<feature type="domain" description="EAL" evidence="2">
    <location>
        <begin position="496"/>
        <end position="751"/>
    </location>
</feature>
<evidence type="ECO:0000259" key="2">
    <source>
        <dbReference type="PROSITE" id="PS50883"/>
    </source>
</evidence>
<sequence>MPRWYRAHGLELTGAALAALSVGWVLIGLSHEWSHPVVGWLPLPVGAALGAAASARTARDSRLDPATRRFWRTFTLAGVFFTAGTIGNTIDAVGGPEPTQGIGNVTLSLYLSVLGLVIWGLLRLPSWQRSRADWVRFGLDSCMVLVTVAALTWHLLLRDHDEWTSQAGAAGPMLAITLSAALGAATFIKVGFAGAGRLDRRAIQILASGCGIAAGMGSASPFLVDRPYLTTSMLSVPVAALTIILAASSQWRHGDRVLTARRPARRISWLPYAAVAVTDALLLATGTDDASETTMMQIVAVTLTALVVVRQILALRDNQRLLDELRHYQDKLTHQATHDSLTGLANRTLLEQRLNAGGSFHVAMIDLDDFKVVNDRLGHHVGDLLITATSSRLTEVVGDQGFVARLGGDEFTLVIPETADIDELLRQLTGKIGSPYELAGHTVLTAASVGVTTSRPGDDPAELMRRADVAMYAAKSAGGDRWHWFDPAMDRAADDAARLSAELRDAVTENQLVALYQPIVALPSGVATGAEVLLRWQHPERGLLGPDQFIPLAESNGLIVAVGRWVLREAVRQAVDWRTRLGDRAPRRISVNVSARQLTDPHFVDFVATMLRDSGLPPETLMLEVTETAVLAADTAVEQLHRLKALGLRIALDDFGTGHSSLSLLMDCPVDVLKVDKSFVSGATAGRAGAVIVRNLIGFTEDLGIEAVAEGVETPEQAARLHDVGYRFAQGYLFGRPMSAAALESLVTAETVAAA</sequence>